<name>A0AA38GTF2_TAXCH</name>
<sequence>NTWQDRKAYGQVKGRLPIALHYRALNWESLTKFVMAQDQEKTKRLKLYAKEDVKRGLVRPTVEQLSVWVPYAHVLSQMSK</sequence>
<feature type="non-terminal residue" evidence="1">
    <location>
        <position position="1"/>
    </location>
</feature>
<organism evidence="1 2">
    <name type="scientific">Taxus chinensis</name>
    <name type="common">Chinese yew</name>
    <name type="synonym">Taxus wallichiana var. chinensis</name>
    <dbReference type="NCBI Taxonomy" id="29808"/>
    <lineage>
        <taxon>Eukaryota</taxon>
        <taxon>Viridiplantae</taxon>
        <taxon>Streptophyta</taxon>
        <taxon>Embryophyta</taxon>
        <taxon>Tracheophyta</taxon>
        <taxon>Spermatophyta</taxon>
        <taxon>Pinopsida</taxon>
        <taxon>Pinidae</taxon>
        <taxon>Conifers II</taxon>
        <taxon>Cupressales</taxon>
        <taxon>Taxaceae</taxon>
        <taxon>Taxus</taxon>
    </lineage>
</organism>
<comment type="caution">
    <text evidence="1">The sequence shown here is derived from an EMBL/GenBank/DDBJ whole genome shotgun (WGS) entry which is preliminary data.</text>
</comment>
<reference evidence="1 2" key="1">
    <citation type="journal article" date="2021" name="Nat. Plants">
        <title>The Taxus genome provides insights into paclitaxel biosynthesis.</title>
        <authorList>
            <person name="Xiong X."/>
            <person name="Gou J."/>
            <person name="Liao Q."/>
            <person name="Li Y."/>
            <person name="Zhou Q."/>
            <person name="Bi G."/>
            <person name="Li C."/>
            <person name="Du R."/>
            <person name="Wang X."/>
            <person name="Sun T."/>
            <person name="Guo L."/>
            <person name="Liang H."/>
            <person name="Lu P."/>
            <person name="Wu Y."/>
            <person name="Zhang Z."/>
            <person name="Ro D.K."/>
            <person name="Shang Y."/>
            <person name="Huang S."/>
            <person name="Yan J."/>
        </authorList>
    </citation>
    <scope>NUCLEOTIDE SEQUENCE [LARGE SCALE GENOMIC DNA]</scope>
    <source>
        <strain evidence="1">Ta-2019</strain>
    </source>
</reference>
<proteinExistence type="predicted"/>
<evidence type="ECO:0000313" key="2">
    <source>
        <dbReference type="Proteomes" id="UP000824469"/>
    </source>
</evidence>
<dbReference type="EMBL" id="JAHRHJ020000001">
    <property type="protein sequence ID" value="KAH9328679.1"/>
    <property type="molecule type" value="Genomic_DNA"/>
</dbReference>
<gene>
    <name evidence="1" type="ORF">KI387_000787</name>
</gene>
<accession>A0AA38GTF2</accession>
<dbReference type="AlphaFoldDB" id="A0AA38GTF2"/>
<protein>
    <submittedName>
        <fullName evidence="1">Uncharacterized protein</fullName>
    </submittedName>
</protein>
<feature type="non-terminal residue" evidence="1">
    <location>
        <position position="80"/>
    </location>
</feature>
<evidence type="ECO:0000313" key="1">
    <source>
        <dbReference type="EMBL" id="KAH9328679.1"/>
    </source>
</evidence>
<keyword evidence="2" id="KW-1185">Reference proteome</keyword>
<dbReference type="Proteomes" id="UP000824469">
    <property type="component" value="Unassembled WGS sequence"/>
</dbReference>